<protein>
    <submittedName>
        <fullName evidence="2">Uncharacterized protein</fullName>
    </submittedName>
</protein>
<keyword evidence="3" id="KW-1185">Reference proteome</keyword>
<proteinExistence type="predicted"/>
<evidence type="ECO:0000256" key="1">
    <source>
        <dbReference type="SAM" id="Phobius"/>
    </source>
</evidence>
<dbReference type="AlphaFoldDB" id="A0AAD8C7J1"/>
<gene>
    <name evidence="2" type="ORF">Bpfe_002924</name>
</gene>
<dbReference type="Proteomes" id="UP001233172">
    <property type="component" value="Unassembled WGS sequence"/>
</dbReference>
<accession>A0AAD8C7J1</accession>
<feature type="transmembrane region" description="Helical" evidence="1">
    <location>
        <begin position="56"/>
        <end position="79"/>
    </location>
</feature>
<comment type="caution">
    <text evidence="2">The sequence shown here is derived from an EMBL/GenBank/DDBJ whole genome shotgun (WGS) entry which is preliminary data.</text>
</comment>
<dbReference type="EMBL" id="JASAOG010000007">
    <property type="protein sequence ID" value="KAK0067417.1"/>
    <property type="molecule type" value="Genomic_DNA"/>
</dbReference>
<keyword evidence="1" id="KW-0812">Transmembrane</keyword>
<sequence length="422" mass="46682">MTTMLVYTSTTRKSTHSQTTLTTSYYTFSKPTESPNSTKYEITPSQKNARNETTQLLIGVIVAVGIVLIIVIIILILCVRRKLRKAVDTNSDPVKFTHDNYDKTLIDSELPSNIYQQINETSDQSDHYHQISTLGSDTSPNELFNDKRSLLVSANHFEGDNSSDGNTAGQYFHLEKDANADKTYTTDKDDAGVYFVLEEREMLQNTTKVQDINSSDDITTSSHGYSKLGLIERQTNDQYGMLSNSNQVQANKTNTPYEMAKPIQTTQGTITRNQGDILTSTLENDSETSSSTLPSNGYAKLGEVSRQTNDSYGVLSNVNGMPLQEIDDAPYEKAKLVENPQDNYCLASSSSNLDNGCVSPNDTPANYFVLESNSCGIENEGNDVMVLSEQKNMDEIKSYSKLGDGQELAPSVYDVLPLREAT</sequence>
<keyword evidence="1" id="KW-0472">Membrane</keyword>
<evidence type="ECO:0000313" key="2">
    <source>
        <dbReference type="EMBL" id="KAK0067417.1"/>
    </source>
</evidence>
<organism evidence="2 3">
    <name type="scientific">Biomphalaria pfeifferi</name>
    <name type="common">Bloodfluke planorb</name>
    <name type="synonym">Freshwater snail</name>
    <dbReference type="NCBI Taxonomy" id="112525"/>
    <lineage>
        <taxon>Eukaryota</taxon>
        <taxon>Metazoa</taxon>
        <taxon>Spiralia</taxon>
        <taxon>Lophotrochozoa</taxon>
        <taxon>Mollusca</taxon>
        <taxon>Gastropoda</taxon>
        <taxon>Heterobranchia</taxon>
        <taxon>Euthyneura</taxon>
        <taxon>Panpulmonata</taxon>
        <taxon>Hygrophila</taxon>
        <taxon>Lymnaeoidea</taxon>
        <taxon>Planorbidae</taxon>
        <taxon>Biomphalaria</taxon>
    </lineage>
</organism>
<name>A0AAD8C7J1_BIOPF</name>
<keyword evidence="1" id="KW-1133">Transmembrane helix</keyword>
<reference evidence="2" key="1">
    <citation type="journal article" date="2023" name="PLoS Negl. Trop. Dis.">
        <title>A genome sequence for Biomphalaria pfeifferi, the major vector snail for the human-infecting parasite Schistosoma mansoni.</title>
        <authorList>
            <person name="Bu L."/>
            <person name="Lu L."/>
            <person name="Laidemitt M.R."/>
            <person name="Zhang S.M."/>
            <person name="Mutuku M."/>
            <person name="Mkoji G."/>
            <person name="Steinauer M."/>
            <person name="Loker E.S."/>
        </authorList>
    </citation>
    <scope>NUCLEOTIDE SEQUENCE</scope>
    <source>
        <strain evidence="2">KasaAsao</strain>
    </source>
</reference>
<evidence type="ECO:0000313" key="3">
    <source>
        <dbReference type="Proteomes" id="UP001233172"/>
    </source>
</evidence>
<reference evidence="2" key="2">
    <citation type="submission" date="2023-04" db="EMBL/GenBank/DDBJ databases">
        <authorList>
            <person name="Bu L."/>
            <person name="Lu L."/>
            <person name="Laidemitt M.R."/>
            <person name="Zhang S.M."/>
            <person name="Mutuku M."/>
            <person name="Mkoji G."/>
            <person name="Steinauer M."/>
            <person name="Loker E.S."/>
        </authorList>
    </citation>
    <scope>NUCLEOTIDE SEQUENCE</scope>
    <source>
        <strain evidence="2">KasaAsao</strain>
        <tissue evidence="2">Whole Snail</tissue>
    </source>
</reference>